<name>A0AAV7WQH7_PLEWA</name>
<evidence type="ECO:0000313" key="4">
    <source>
        <dbReference type="Proteomes" id="UP001066276"/>
    </source>
</evidence>
<proteinExistence type="predicted"/>
<reference evidence="3" key="1">
    <citation type="journal article" date="2022" name="bioRxiv">
        <title>Sequencing and chromosome-scale assembly of the giantPleurodeles waltlgenome.</title>
        <authorList>
            <person name="Brown T."/>
            <person name="Elewa A."/>
            <person name="Iarovenko S."/>
            <person name="Subramanian E."/>
            <person name="Araus A.J."/>
            <person name="Petzold A."/>
            <person name="Susuki M."/>
            <person name="Suzuki K.-i.T."/>
            <person name="Hayashi T."/>
            <person name="Toyoda A."/>
            <person name="Oliveira C."/>
            <person name="Osipova E."/>
            <person name="Leigh N.D."/>
            <person name="Simon A."/>
            <person name="Yun M.H."/>
        </authorList>
    </citation>
    <scope>NUCLEOTIDE SEQUENCE</scope>
    <source>
        <strain evidence="3">20211129_DDA</strain>
        <tissue evidence="3">Liver</tissue>
    </source>
</reference>
<organism evidence="3 4">
    <name type="scientific">Pleurodeles waltl</name>
    <name type="common">Iberian ribbed newt</name>
    <dbReference type="NCBI Taxonomy" id="8319"/>
    <lineage>
        <taxon>Eukaryota</taxon>
        <taxon>Metazoa</taxon>
        <taxon>Chordata</taxon>
        <taxon>Craniata</taxon>
        <taxon>Vertebrata</taxon>
        <taxon>Euteleostomi</taxon>
        <taxon>Amphibia</taxon>
        <taxon>Batrachia</taxon>
        <taxon>Caudata</taxon>
        <taxon>Salamandroidea</taxon>
        <taxon>Salamandridae</taxon>
        <taxon>Pleurodelinae</taxon>
        <taxon>Pleurodeles</taxon>
    </lineage>
</organism>
<keyword evidence="4" id="KW-1185">Reference proteome</keyword>
<comment type="caution">
    <text evidence="3">The sequence shown here is derived from an EMBL/GenBank/DDBJ whole genome shotgun (WGS) entry which is preliminary data.</text>
</comment>
<feature type="signal peptide" evidence="2">
    <location>
        <begin position="1"/>
        <end position="17"/>
    </location>
</feature>
<evidence type="ECO:0000256" key="2">
    <source>
        <dbReference type="SAM" id="SignalP"/>
    </source>
</evidence>
<feature type="region of interest" description="Disordered" evidence="1">
    <location>
        <begin position="64"/>
        <end position="94"/>
    </location>
</feature>
<protein>
    <submittedName>
        <fullName evidence="3">Uncharacterized protein</fullName>
    </submittedName>
</protein>
<gene>
    <name evidence="3" type="ORF">NDU88_002376</name>
</gene>
<keyword evidence="2" id="KW-0732">Signal</keyword>
<dbReference type="Proteomes" id="UP001066276">
    <property type="component" value="Chromosome 1_1"/>
</dbReference>
<evidence type="ECO:0000256" key="1">
    <source>
        <dbReference type="SAM" id="MobiDB-lite"/>
    </source>
</evidence>
<dbReference type="EMBL" id="JANPWB010000001">
    <property type="protein sequence ID" value="KAJ1214763.1"/>
    <property type="molecule type" value="Genomic_DNA"/>
</dbReference>
<accession>A0AAV7WQH7</accession>
<evidence type="ECO:0000313" key="3">
    <source>
        <dbReference type="EMBL" id="KAJ1214763.1"/>
    </source>
</evidence>
<feature type="chain" id="PRO_5043967220" evidence="2">
    <location>
        <begin position="18"/>
        <end position="94"/>
    </location>
</feature>
<sequence>MVLCSLLGLQQCVLGSGQRCPSFVCSGACPRGSAAAMPKMAPDPRVGSSSAHLGGNVRKSLFGSFGGGASAPPDAYGEGGGRPRGARARPEPQG</sequence>
<dbReference type="AlphaFoldDB" id="A0AAV7WQH7"/>